<dbReference type="Proteomes" id="UP001172738">
    <property type="component" value="Unassembled WGS sequence"/>
</dbReference>
<dbReference type="EMBL" id="JAUHPV010000002">
    <property type="protein sequence ID" value="MDN4472222.1"/>
    <property type="molecule type" value="Genomic_DNA"/>
</dbReference>
<feature type="transmembrane region" description="Helical" evidence="1">
    <location>
        <begin position="82"/>
        <end position="103"/>
    </location>
</feature>
<feature type="transmembrane region" description="Helical" evidence="1">
    <location>
        <begin position="156"/>
        <end position="176"/>
    </location>
</feature>
<keyword evidence="2" id="KW-0378">Hydrolase</keyword>
<feature type="transmembrane region" description="Helical" evidence="1">
    <location>
        <begin position="188"/>
        <end position="217"/>
    </location>
</feature>
<dbReference type="EC" id="3.4.-.-" evidence="2"/>
<feature type="transmembrane region" description="Helical" evidence="1">
    <location>
        <begin position="21"/>
        <end position="46"/>
    </location>
</feature>
<sequence length="380" mass="40144">MSTPAAFVAPRTRSAFDPRSLVFWVGVGLLIYGIVQAGSHVAISLLSAPVPGAFALLLWSGYAAAVLALIQRFAAFERRPALSIAMAFVWGGFIATGIGTVAAPAAHSIAADLVGADNGWATAIGAGAVEEPLKMLGLVALALIPGARIRSAADGLFYGAIIGLGFEVVESFLYSTQWEVSGTSFSTIVLYLFLRGFVGGLASHPTYSAIAGAGVGYFFGSTASAIKRWAVMLGTLLLAIVLHIFFDSPLLEFDNPLPSTAIKSIPVIILALIIVRIVRGKQRKALEAGARDVVPDELVSPADFESLRTRKARKQAVKAMKKEHGRKAARALTGVQRAQLDLLVSALDDGMESVEARAAWQRLYDAQQGLREHMPTAATG</sequence>
<dbReference type="GO" id="GO:0008233">
    <property type="term" value="F:peptidase activity"/>
    <property type="evidence" value="ECO:0007669"/>
    <property type="project" value="UniProtKB-KW"/>
</dbReference>
<accession>A0ABT8FZN0</accession>
<feature type="transmembrane region" description="Helical" evidence="1">
    <location>
        <begin position="123"/>
        <end position="144"/>
    </location>
</feature>
<feature type="transmembrane region" description="Helical" evidence="1">
    <location>
        <begin position="52"/>
        <end position="70"/>
    </location>
</feature>
<keyword evidence="3" id="KW-1185">Reference proteome</keyword>
<keyword evidence="1" id="KW-0812">Transmembrane</keyword>
<protein>
    <submittedName>
        <fullName evidence="2">PrsW family glutamic-type intramembrane protease</fullName>
        <ecNumber evidence="2">3.4.-.-</ecNumber>
    </submittedName>
</protein>
<name>A0ABT8FZN0_9MICO</name>
<keyword evidence="1" id="KW-1133">Transmembrane helix</keyword>
<evidence type="ECO:0000313" key="2">
    <source>
        <dbReference type="EMBL" id="MDN4472222.1"/>
    </source>
</evidence>
<dbReference type="PANTHER" id="PTHR36844">
    <property type="entry name" value="PROTEASE PRSW"/>
    <property type="match status" value="1"/>
</dbReference>
<keyword evidence="2" id="KW-0645">Protease</keyword>
<feature type="transmembrane region" description="Helical" evidence="1">
    <location>
        <begin position="261"/>
        <end position="278"/>
    </location>
</feature>
<organism evidence="2 3">
    <name type="scientific">Demequina zhanjiangensis</name>
    <dbReference type="NCBI Taxonomy" id="3051659"/>
    <lineage>
        <taxon>Bacteria</taxon>
        <taxon>Bacillati</taxon>
        <taxon>Actinomycetota</taxon>
        <taxon>Actinomycetes</taxon>
        <taxon>Micrococcales</taxon>
        <taxon>Demequinaceae</taxon>
        <taxon>Demequina</taxon>
    </lineage>
</organism>
<proteinExistence type="predicted"/>
<dbReference type="GO" id="GO:0006508">
    <property type="term" value="P:proteolysis"/>
    <property type="evidence" value="ECO:0007669"/>
    <property type="project" value="UniProtKB-KW"/>
</dbReference>
<evidence type="ECO:0000313" key="3">
    <source>
        <dbReference type="Proteomes" id="UP001172738"/>
    </source>
</evidence>
<reference evidence="2" key="1">
    <citation type="submission" date="2023-06" db="EMBL/GenBank/DDBJ databases">
        <title>SYSU T00b26.</title>
        <authorList>
            <person name="Gao L."/>
            <person name="Fang B.-Z."/>
            <person name="Li W.-J."/>
        </authorList>
    </citation>
    <scope>NUCLEOTIDE SEQUENCE</scope>
    <source>
        <strain evidence="2">SYSU T00b26</strain>
    </source>
</reference>
<dbReference type="Pfam" id="PF13367">
    <property type="entry name" value="PrsW-protease"/>
    <property type="match status" value="1"/>
</dbReference>
<evidence type="ECO:0000256" key="1">
    <source>
        <dbReference type="SAM" id="Phobius"/>
    </source>
</evidence>
<keyword evidence="1" id="KW-0472">Membrane</keyword>
<gene>
    <name evidence="2" type="ORF">QQX04_04355</name>
</gene>
<feature type="transmembrane region" description="Helical" evidence="1">
    <location>
        <begin position="229"/>
        <end position="246"/>
    </location>
</feature>
<dbReference type="RefSeq" id="WP_301126608.1">
    <property type="nucleotide sequence ID" value="NZ_JAUHPV010000002.1"/>
</dbReference>
<dbReference type="PANTHER" id="PTHR36844:SF1">
    <property type="entry name" value="PROTEASE PRSW"/>
    <property type="match status" value="1"/>
</dbReference>
<dbReference type="InterPro" id="IPR026898">
    <property type="entry name" value="PrsW"/>
</dbReference>
<comment type="caution">
    <text evidence="2">The sequence shown here is derived from an EMBL/GenBank/DDBJ whole genome shotgun (WGS) entry which is preliminary data.</text>
</comment>